<dbReference type="PANTHER" id="PTHR10799">
    <property type="entry name" value="SNF2/RAD54 HELICASE FAMILY"/>
    <property type="match status" value="1"/>
</dbReference>
<evidence type="ECO:0000313" key="8">
    <source>
        <dbReference type="Proteomes" id="UP001206013"/>
    </source>
</evidence>
<sequence length="878" mass="101716">MDSSENGNLLLEQYGRFKRMELKKSPFHFLLASESHIDPNPHQINAFCAAIDAMKTGGMVLADEVGLGKTIEAGLVLRYMLESGAKKVLIALPVSLRKQWELELEDKFDLSSVILDRLTVEHDAKNWHRKLADRQGVMIVITSYDYSSKLMKRFPDVKWDFLIIDEAHNLRNLNSTKRAKRLYALSGGIPKILLTATPLQNSLMDLYGLISFIDPRIFGSEQVFRQRYMKDEDYDGLKRELTPVLYRTLRKDVVDYMHFVKRICRTVDFKLSPDEIELYERVNLFLKGDALYSIPASNRGLIILVIRKLMASSSFALVETFEVLKKRLEKLYEGTRSADAQEGFDLFWSFVEDEIDESGFEETEDEDTAAQKTYIQAELDKVNAIIDVAKRIKTNSKVTALKQALEIGFSYQRDNGIAQKAVVFTESKRTQKYIAAELRKSGYSEDNILLFNGDFDDTMTKEIYRAWQVKNFGNANYGRNVEYKHAIVDYFKEHAKILICTDAGSEGLNLQFCNTVINYDLPWNPMKIEQRIGRCHRYGQQNDVVAINLLNTQNEADKRVYEILSKKFELFEGVFGASDIVLGALESGTSFEKMVLDIYQSCNTTTEFRKAFDKLDRKLNAKRDKNARKLRSILITESSGAKKQALKGTRKDIDHYLQEVDYWDKVAEPEVFSDIQYWKVDDWGEQTIGAHGYLFLGAMCNNADILFPVLLLCDQEGKYVDFEEDDLVPELEKIDDSTVRYFKPTDDENTMFRKTYGNLVTEMLDELDRQTEPVREYNRRKIENWIRIQNEQLVVQYQEMNAEIEGLRKEEKASNNFYEKIDIRKKADQKQKKLELFQASFHERGSRFRAEGEREIAEFNRSLEIDNPVLLISVVLKF</sequence>
<dbReference type="Pfam" id="PF00271">
    <property type="entry name" value="Helicase_C"/>
    <property type="match status" value="1"/>
</dbReference>
<dbReference type="EMBL" id="JANFYM010000021">
    <property type="protein sequence ID" value="MCQ4793935.1"/>
    <property type="molecule type" value="Genomic_DNA"/>
</dbReference>
<dbReference type="InterPro" id="IPR000330">
    <property type="entry name" value="SNF2_N"/>
</dbReference>
<dbReference type="InterPro" id="IPR038718">
    <property type="entry name" value="SNF2-like_sf"/>
</dbReference>
<dbReference type="GO" id="GO:0016787">
    <property type="term" value="F:hydrolase activity"/>
    <property type="evidence" value="ECO:0007669"/>
    <property type="project" value="UniProtKB-KW"/>
</dbReference>
<feature type="domain" description="Helicase ATP-binding" evidence="5">
    <location>
        <begin position="50"/>
        <end position="216"/>
    </location>
</feature>
<dbReference type="PROSITE" id="PS51194">
    <property type="entry name" value="HELICASE_CTER"/>
    <property type="match status" value="1"/>
</dbReference>
<feature type="domain" description="Helicase C-terminal" evidence="6">
    <location>
        <begin position="400"/>
        <end position="586"/>
    </location>
</feature>
<protein>
    <submittedName>
        <fullName evidence="7">DISARM system SNF2-like helicase DrmD</fullName>
    </submittedName>
</protein>
<keyword evidence="4" id="KW-0067">ATP-binding</keyword>
<dbReference type="NCBIfam" id="NF038318">
    <property type="entry name" value="DISARM_DrmD_b"/>
    <property type="match status" value="1"/>
</dbReference>
<dbReference type="Gene3D" id="3.40.50.10810">
    <property type="entry name" value="Tandem AAA-ATPase domain"/>
    <property type="match status" value="1"/>
</dbReference>
<evidence type="ECO:0000256" key="2">
    <source>
        <dbReference type="ARBA" id="ARBA00022801"/>
    </source>
</evidence>
<gene>
    <name evidence="7" type="primary">drmD</name>
    <name evidence="7" type="ORF">NE692_10820</name>
</gene>
<comment type="caution">
    <text evidence="7">The sequence shown here is derived from an EMBL/GenBank/DDBJ whole genome shotgun (WGS) entry which is preliminary data.</text>
</comment>
<dbReference type="InterPro" id="IPR057342">
    <property type="entry name" value="DEXDc_RapA"/>
</dbReference>
<evidence type="ECO:0000259" key="6">
    <source>
        <dbReference type="PROSITE" id="PS51194"/>
    </source>
</evidence>
<dbReference type="CDD" id="cd18793">
    <property type="entry name" value="SF2_C_SNF"/>
    <property type="match status" value="1"/>
</dbReference>
<evidence type="ECO:0000313" key="7">
    <source>
        <dbReference type="EMBL" id="MCQ4793935.1"/>
    </source>
</evidence>
<evidence type="ECO:0000256" key="3">
    <source>
        <dbReference type="ARBA" id="ARBA00022806"/>
    </source>
</evidence>
<reference evidence="7" key="1">
    <citation type="submission" date="2022-06" db="EMBL/GenBank/DDBJ databases">
        <title>Isolation of gut microbiota from human fecal samples.</title>
        <authorList>
            <person name="Pamer E.G."/>
            <person name="Barat B."/>
            <person name="Waligurski E."/>
            <person name="Medina S."/>
            <person name="Paddock L."/>
            <person name="Mostad J."/>
        </authorList>
    </citation>
    <scope>NUCLEOTIDE SEQUENCE</scope>
    <source>
        <strain evidence="7">SL.1.01</strain>
    </source>
</reference>
<dbReference type="PROSITE" id="PS51192">
    <property type="entry name" value="HELICASE_ATP_BIND_1"/>
    <property type="match status" value="1"/>
</dbReference>
<dbReference type="InterPro" id="IPR014001">
    <property type="entry name" value="Helicase_ATP-bd"/>
</dbReference>
<dbReference type="CDD" id="cd18011">
    <property type="entry name" value="DEXDc_RapA"/>
    <property type="match status" value="1"/>
</dbReference>
<dbReference type="RefSeq" id="WP_256134788.1">
    <property type="nucleotide sequence ID" value="NZ_JANFYM010000021.1"/>
</dbReference>
<evidence type="ECO:0000259" key="5">
    <source>
        <dbReference type="PROSITE" id="PS51192"/>
    </source>
</evidence>
<dbReference type="InterPro" id="IPR027417">
    <property type="entry name" value="P-loop_NTPase"/>
</dbReference>
<dbReference type="GO" id="GO:0005524">
    <property type="term" value="F:ATP binding"/>
    <property type="evidence" value="ECO:0007669"/>
    <property type="project" value="UniProtKB-KW"/>
</dbReference>
<proteinExistence type="predicted"/>
<accession>A0AAW5K328</accession>
<dbReference type="Pfam" id="PF00176">
    <property type="entry name" value="SNF2-rel_dom"/>
    <property type="match status" value="1"/>
</dbReference>
<dbReference type="Proteomes" id="UP001206013">
    <property type="component" value="Unassembled WGS sequence"/>
</dbReference>
<dbReference type="AlphaFoldDB" id="A0AAW5K328"/>
<dbReference type="SUPFAM" id="SSF52540">
    <property type="entry name" value="P-loop containing nucleoside triphosphate hydrolases"/>
    <property type="match status" value="2"/>
</dbReference>
<keyword evidence="2" id="KW-0378">Hydrolase</keyword>
<keyword evidence="1" id="KW-0547">Nucleotide-binding</keyword>
<organism evidence="7 8">
    <name type="scientific">Bifidobacterium adolescentis</name>
    <dbReference type="NCBI Taxonomy" id="1680"/>
    <lineage>
        <taxon>Bacteria</taxon>
        <taxon>Bacillati</taxon>
        <taxon>Actinomycetota</taxon>
        <taxon>Actinomycetes</taxon>
        <taxon>Bifidobacteriales</taxon>
        <taxon>Bifidobacteriaceae</taxon>
        <taxon>Bifidobacterium</taxon>
    </lineage>
</organism>
<dbReference type="InterPro" id="IPR049730">
    <property type="entry name" value="SNF2/RAD54-like_C"/>
</dbReference>
<evidence type="ECO:0000256" key="4">
    <source>
        <dbReference type="ARBA" id="ARBA00022840"/>
    </source>
</evidence>
<keyword evidence="3 7" id="KW-0347">Helicase</keyword>
<dbReference type="SMART" id="SM00490">
    <property type="entry name" value="HELICc"/>
    <property type="match status" value="1"/>
</dbReference>
<dbReference type="GO" id="GO:0004386">
    <property type="term" value="F:helicase activity"/>
    <property type="evidence" value="ECO:0007669"/>
    <property type="project" value="UniProtKB-KW"/>
</dbReference>
<dbReference type="SMART" id="SM00487">
    <property type="entry name" value="DEXDc"/>
    <property type="match status" value="1"/>
</dbReference>
<dbReference type="Gene3D" id="3.40.50.300">
    <property type="entry name" value="P-loop containing nucleotide triphosphate hydrolases"/>
    <property type="match status" value="1"/>
</dbReference>
<evidence type="ECO:0000256" key="1">
    <source>
        <dbReference type="ARBA" id="ARBA00022741"/>
    </source>
</evidence>
<dbReference type="InterPro" id="IPR001650">
    <property type="entry name" value="Helicase_C-like"/>
</dbReference>
<name>A0AAW5K328_BIFAD</name>